<dbReference type="Pfam" id="PF06094">
    <property type="entry name" value="GGACT"/>
    <property type="match status" value="1"/>
</dbReference>
<dbReference type="InterPro" id="IPR013024">
    <property type="entry name" value="GGCT-like"/>
</dbReference>
<dbReference type="EMBL" id="CAUWAG010000007">
    <property type="protein sequence ID" value="CAJ2505611.1"/>
    <property type="molecule type" value="Genomic_DNA"/>
</dbReference>
<feature type="compositionally biased region" description="Polar residues" evidence="1">
    <location>
        <begin position="29"/>
        <end position="38"/>
    </location>
</feature>
<keyword evidence="4" id="KW-1185">Reference proteome</keyword>
<reference evidence="3" key="1">
    <citation type="submission" date="2023-10" db="EMBL/GenBank/DDBJ databases">
        <authorList>
            <person name="Hackl T."/>
        </authorList>
    </citation>
    <scope>NUCLEOTIDE SEQUENCE</scope>
</reference>
<evidence type="ECO:0000256" key="1">
    <source>
        <dbReference type="SAM" id="MobiDB-lite"/>
    </source>
</evidence>
<feature type="domain" description="Gamma-glutamylcyclotransferase AIG2-like" evidence="2">
    <location>
        <begin position="97"/>
        <end position="157"/>
    </location>
</feature>
<gene>
    <name evidence="3" type="ORF">KHLLAP_LOCUS6079</name>
</gene>
<dbReference type="Proteomes" id="UP001295740">
    <property type="component" value="Unassembled WGS sequence"/>
</dbReference>
<evidence type="ECO:0000313" key="3">
    <source>
        <dbReference type="EMBL" id="CAJ2505611.1"/>
    </source>
</evidence>
<name>A0AAI8YI56_9PEZI</name>
<dbReference type="InterPro" id="IPR036568">
    <property type="entry name" value="GGCT-like_sf"/>
</dbReference>
<dbReference type="CDD" id="cd06661">
    <property type="entry name" value="GGCT_like"/>
    <property type="match status" value="1"/>
</dbReference>
<dbReference type="SUPFAM" id="SSF110857">
    <property type="entry name" value="Gamma-glutamyl cyclotransferase-like"/>
    <property type="match status" value="1"/>
</dbReference>
<feature type="region of interest" description="Disordered" evidence="1">
    <location>
        <begin position="187"/>
        <end position="208"/>
    </location>
</feature>
<feature type="compositionally biased region" description="Polar residues" evidence="1">
    <location>
        <begin position="187"/>
        <end position="203"/>
    </location>
</feature>
<feature type="region of interest" description="Disordered" evidence="1">
    <location>
        <begin position="68"/>
        <end position="99"/>
    </location>
</feature>
<proteinExistence type="predicted"/>
<dbReference type="InterPro" id="IPR009288">
    <property type="entry name" value="AIG2-like_dom"/>
</dbReference>
<protein>
    <submittedName>
        <fullName evidence="3">Uu.00g130050.m01.CDS01</fullName>
    </submittedName>
</protein>
<sequence length="257" mass="27588">MVFGNILGDLNTGDPMTARGDIMDPQPSPATNDTSTSERCLKSTPIGLAHLPGWTWIINERGYANTVEISTGPRPATPEGPSKTSPTSSATDATADGQPAVAPGVYGVLYRLDPSDEANLDSYEGVPYSYERQFVEAIWVEGPDAQKGQKVDVLAYVDYLRVTPGAPKLEYVARMSHLKRVRSNHAKLSTTRADNSHSPSSGTAALDIEPWGVPPPIADEVDALIVLNGDSVPTKPPPARHRCTWKLACIGTVRGRK</sequence>
<accession>A0AAI8YI56</accession>
<feature type="compositionally biased region" description="Low complexity" evidence="1">
    <location>
        <begin position="81"/>
        <end position="96"/>
    </location>
</feature>
<comment type="caution">
    <text evidence="3">The sequence shown here is derived from an EMBL/GenBank/DDBJ whole genome shotgun (WGS) entry which is preliminary data.</text>
</comment>
<evidence type="ECO:0000313" key="4">
    <source>
        <dbReference type="Proteomes" id="UP001295740"/>
    </source>
</evidence>
<evidence type="ECO:0000259" key="2">
    <source>
        <dbReference type="Pfam" id="PF06094"/>
    </source>
</evidence>
<dbReference type="AlphaFoldDB" id="A0AAI8YI56"/>
<organism evidence="3 4">
    <name type="scientific">Anthostomella pinea</name>
    <dbReference type="NCBI Taxonomy" id="933095"/>
    <lineage>
        <taxon>Eukaryota</taxon>
        <taxon>Fungi</taxon>
        <taxon>Dikarya</taxon>
        <taxon>Ascomycota</taxon>
        <taxon>Pezizomycotina</taxon>
        <taxon>Sordariomycetes</taxon>
        <taxon>Xylariomycetidae</taxon>
        <taxon>Xylariales</taxon>
        <taxon>Xylariaceae</taxon>
        <taxon>Anthostomella</taxon>
    </lineage>
</organism>
<dbReference type="Gene3D" id="3.10.490.10">
    <property type="entry name" value="Gamma-glutamyl cyclotransferase-like"/>
    <property type="match status" value="1"/>
</dbReference>
<feature type="region of interest" description="Disordered" evidence="1">
    <location>
        <begin position="1"/>
        <end position="39"/>
    </location>
</feature>